<dbReference type="InterPro" id="IPR051280">
    <property type="entry name" value="Cl-channel/antiporter"/>
</dbReference>
<dbReference type="InterPro" id="IPR001807">
    <property type="entry name" value="ClC"/>
</dbReference>
<feature type="transmembrane region" description="Helical" evidence="8">
    <location>
        <begin position="387"/>
        <end position="405"/>
    </location>
</feature>
<evidence type="ECO:0000256" key="5">
    <source>
        <dbReference type="ARBA" id="ARBA00023122"/>
    </source>
</evidence>
<dbReference type="AlphaFoldDB" id="A0A2P6TLI9"/>
<dbReference type="PANTHER" id="PTHR11689:SF136">
    <property type="entry name" value="H(+)_CL(-) EXCHANGE TRANSPORTER 7"/>
    <property type="match status" value="1"/>
</dbReference>
<feature type="transmembrane region" description="Helical" evidence="8">
    <location>
        <begin position="292"/>
        <end position="315"/>
    </location>
</feature>
<feature type="region of interest" description="Disordered" evidence="7">
    <location>
        <begin position="187"/>
        <end position="273"/>
    </location>
</feature>
<reference evidence="9 10" key="1">
    <citation type="journal article" date="2018" name="Plant J.">
        <title>Genome sequences of Chlorella sorokiniana UTEX 1602 and Micractinium conductrix SAG 241.80: implications to maltose excretion by a green alga.</title>
        <authorList>
            <person name="Arriola M.B."/>
            <person name="Velmurugan N."/>
            <person name="Zhang Y."/>
            <person name="Plunkett M.H."/>
            <person name="Hondzo H."/>
            <person name="Barney B.M."/>
        </authorList>
    </citation>
    <scope>NUCLEOTIDE SEQUENCE [LARGE SCALE GENOMIC DNA]</scope>
    <source>
        <strain evidence="10">UTEX 1602</strain>
    </source>
</reference>
<comment type="caution">
    <text evidence="9">The sequence shown here is derived from an EMBL/GenBank/DDBJ whole genome shotgun (WGS) entry which is preliminary data.</text>
</comment>
<dbReference type="GO" id="GO:0015108">
    <property type="term" value="F:chloride transmembrane transporter activity"/>
    <property type="evidence" value="ECO:0007669"/>
    <property type="project" value="InterPro"/>
</dbReference>
<keyword evidence="2 8" id="KW-0812">Transmembrane</keyword>
<name>A0A2P6TLI9_CHLSO</name>
<keyword evidence="4 8" id="KW-1133">Transmembrane helix</keyword>
<keyword evidence="10" id="KW-1185">Reference proteome</keyword>
<feature type="region of interest" description="Disordered" evidence="7">
    <location>
        <begin position="902"/>
        <end position="922"/>
    </location>
</feature>
<feature type="transmembrane region" description="Helical" evidence="8">
    <location>
        <begin position="36"/>
        <end position="60"/>
    </location>
</feature>
<dbReference type="GO" id="GO:0016020">
    <property type="term" value="C:membrane"/>
    <property type="evidence" value="ECO:0007669"/>
    <property type="project" value="UniProtKB-SubCell"/>
</dbReference>
<dbReference type="InterPro" id="IPR046342">
    <property type="entry name" value="CBS_dom_sf"/>
</dbReference>
<dbReference type="OrthoDB" id="428525at2759"/>
<dbReference type="STRING" id="3076.A0A2P6TLI9"/>
<evidence type="ECO:0000256" key="2">
    <source>
        <dbReference type="ARBA" id="ARBA00022692"/>
    </source>
</evidence>
<feature type="compositionally biased region" description="Low complexity" evidence="7">
    <location>
        <begin position="192"/>
        <end position="202"/>
    </location>
</feature>
<feature type="transmembrane region" description="Helical" evidence="8">
    <location>
        <begin position="525"/>
        <end position="548"/>
    </location>
</feature>
<comment type="subcellular location">
    <subcellularLocation>
        <location evidence="1">Membrane</location>
        <topology evidence="1">Multi-pass membrane protein</topology>
    </subcellularLocation>
</comment>
<evidence type="ECO:0000256" key="1">
    <source>
        <dbReference type="ARBA" id="ARBA00004141"/>
    </source>
</evidence>
<evidence type="ECO:0000256" key="8">
    <source>
        <dbReference type="SAM" id="Phobius"/>
    </source>
</evidence>
<dbReference type="SUPFAM" id="SSF54631">
    <property type="entry name" value="CBS-domain pair"/>
    <property type="match status" value="1"/>
</dbReference>
<feature type="transmembrane region" description="Helical" evidence="8">
    <location>
        <begin position="159"/>
        <end position="178"/>
    </location>
</feature>
<evidence type="ECO:0000256" key="3">
    <source>
        <dbReference type="ARBA" id="ARBA00022737"/>
    </source>
</evidence>
<feature type="transmembrane region" description="Helical" evidence="8">
    <location>
        <begin position="80"/>
        <end position="109"/>
    </location>
</feature>
<evidence type="ECO:0000256" key="6">
    <source>
        <dbReference type="ARBA" id="ARBA00023136"/>
    </source>
</evidence>
<dbReference type="EMBL" id="LHPG02000012">
    <property type="protein sequence ID" value="PRW45150.1"/>
    <property type="molecule type" value="Genomic_DNA"/>
</dbReference>
<sequence>MPGREFRTRPYGAEFCELVHHERAQRGVADVRRRRAYNWVAAAIAGVAAGCLGFGLDWLIEALSYLRFKATALHIHPGGSFFLPWLTFAGIAAGYALIPAVAVACFCHVAAGSGLPQMRAWINGVDVPGAVAPLTLVVKAGGVMWSIACGLVVGKEGPFIHSGGILGYLVGMGGSRLAQRWARRRLEEQAAGEEQQADAPAASPDKCGSRSGSPEAAAADSFGSKLGDSPSKAAASNGCDSKELPDAGVETQASPSSGASLRHRHPAAAASHSVPTWVPPLVAPDARERSDFASIGTAAGVGIAFLAPVAGMVYAVEEGSTWFSTGMLWKACVAASLSVGVLQVLSAAVQYGSSLWSAPLSAPMIFSFQANQGSWGLYWWYTWEVPFHILLGVAGGLLGALWSWLTCKLLAFRARHIPASRPARRVAEVVFVAALTATVWLALSYGSPCRALPPEDTQESLLASSSTDWLYFDSPTSLFPQMWCEEGQYAEWGQLFGMPIDVAVRALFSVHPPGASNQGSPPDEVFLFTPATLALFFVAAFVFLCLAYGIAAPTGIFIPTMAIGAAMGRLFGRAIQAVLNSMDANLQVSLPAWSAVGAAALLAGNTRLLLATALIVSETSGCTPVIGLVIIAAAIGKAVSDAIIPEVYAWQEKKAGYAVLEPLDSTKAVQLQRAMRAQAGDVMTREPLATLPPRPRLQQVLDLLHGSTHDYVPVVEEEEDIHEGSKGGKASVGSGGSSGTGGGKAAEREAEEGDGGRTLVGVLYRWQLVSLLRHPALLRMLACEDSTAGAAGQPATAVEAAAAGQPEAAAVQQAAAQSADSCEPQACDSAAVPMPAPLVERLSREQRLMLLALLAGSPDEEPLESEAAVLAQYECSAGSDCGKGSCGGEDCSKADAGAAADDAAAATQDAQQRQEQQQQDWPPLPLCQRLDLSPLLQCHPVTTSPSIAVSQAQLMLRHLGLLGLTVRSGPVRLAGVVTRADVRRVHEDGS</sequence>
<organism evidence="9 10">
    <name type="scientific">Chlorella sorokiniana</name>
    <name type="common">Freshwater green alga</name>
    <dbReference type="NCBI Taxonomy" id="3076"/>
    <lineage>
        <taxon>Eukaryota</taxon>
        <taxon>Viridiplantae</taxon>
        <taxon>Chlorophyta</taxon>
        <taxon>core chlorophytes</taxon>
        <taxon>Trebouxiophyceae</taxon>
        <taxon>Chlorellales</taxon>
        <taxon>Chlorellaceae</taxon>
        <taxon>Chlorella clade</taxon>
        <taxon>Chlorella</taxon>
    </lineage>
</organism>
<dbReference type="Proteomes" id="UP000239899">
    <property type="component" value="Unassembled WGS sequence"/>
</dbReference>
<proteinExistence type="predicted"/>
<feature type="compositionally biased region" description="Gly residues" evidence="7">
    <location>
        <begin position="733"/>
        <end position="744"/>
    </location>
</feature>
<dbReference type="Gene3D" id="1.10.3080.10">
    <property type="entry name" value="Clc chloride channel"/>
    <property type="match status" value="2"/>
</dbReference>
<gene>
    <name evidence="9" type="ORF">C2E21_6231</name>
</gene>
<keyword evidence="5" id="KW-0129">CBS domain</keyword>
<dbReference type="PRINTS" id="PR00762">
    <property type="entry name" value="CLCHANNEL"/>
</dbReference>
<dbReference type="PANTHER" id="PTHR11689">
    <property type="entry name" value="CHLORIDE CHANNEL PROTEIN CLC FAMILY MEMBER"/>
    <property type="match status" value="1"/>
</dbReference>
<dbReference type="Pfam" id="PF00654">
    <property type="entry name" value="Voltage_CLC"/>
    <property type="match status" value="2"/>
</dbReference>
<feature type="transmembrane region" description="Helical" evidence="8">
    <location>
        <begin position="426"/>
        <end position="445"/>
    </location>
</feature>
<feature type="transmembrane region" description="Helical" evidence="8">
    <location>
        <begin position="130"/>
        <end position="153"/>
    </location>
</feature>
<evidence type="ECO:0000256" key="4">
    <source>
        <dbReference type="ARBA" id="ARBA00022989"/>
    </source>
</evidence>
<protein>
    <submittedName>
        <fullName evidence="9">Chloride transport 6</fullName>
    </submittedName>
</protein>
<keyword evidence="3" id="KW-0677">Repeat</keyword>
<dbReference type="SUPFAM" id="SSF81340">
    <property type="entry name" value="Clc chloride channel"/>
    <property type="match status" value="2"/>
</dbReference>
<evidence type="ECO:0000313" key="10">
    <source>
        <dbReference type="Proteomes" id="UP000239899"/>
    </source>
</evidence>
<evidence type="ECO:0000313" key="9">
    <source>
        <dbReference type="EMBL" id="PRW45150.1"/>
    </source>
</evidence>
<evidence type="ECO:0000256" key="7">
    <source>
        <dbReference type="SAM" id="MobiDB-lite"/>
    </source>
</evidence>
<keyword evidence="6 8" id="KW-0472">Membrane</keyword>
<feature type="region of interest" description="Disordered" evidence="7">
    <location>
        <begin position="718"/>
        <end position="753"/>
    </location>
</feature>
<dbReference type="InterPro" id="IPR014743">
    <property type="entry name" value="Cl-channel_core"/>
</dbReference>
<feature type="compositionally biased region" description="Low complexity" evidence="7">
    <location>
        <begin position="902"/>
        <end position="920"/>
    </location>
</feature>
<accession>A0A2P6TLI9</accession>
<feature type="transmembrane region" description="Helical" evidence="8">
    <location>
        <begin position="609"/>
        <end position="635"/>
    </location>
</feature>
<feature type="transmembrane region" description="Helical" evidence="8">
    <location>
        <begin position="555"/>
        <end position="572"/>
    </location>
</feature>